<dbReference type="AlphaFoldDB" id="A0A226EPC8"/>
<keyword evidence="5" id="KW-0067">ATP-binding</keyword>
<dbReference type="GO" id="GO:0005886">
    <property type="term" value="C:plasma membrane"/>
    <property type="evidence" value="ECO:0007669"/>
    <property type="project" value="TreeGrafter"/>
</dbReference>
<evidence type="ECO:0000256" key="7">
    <source>
        <dbReference type="ARBA" id="ARBA00036813"/>
    </source>
</evidence>
<dbReference type="PANTHER" id="PTHR43272">
    <property type="entry name" value="LONG-CHAIN-FATTY-ACID--COA LIGASE"/>
    <property type="match status" value="1"/>
</dbReference>
<dbReference type="InterPro" id="IPR042099">
    <property type="entry name" value="ANL_N_sf"/>
</dbReference>
<dbReference type="STRING" id="158441.A0A226EPC8"/>
<dbReference type="PROSITE" id="PS00455">
    <property type="entry name" value="AMP_BINDING"/>
    <property type="match status" value="1"/>
</dbReference>
<keyword evidence="2 10" id="KW-0436">Ligase</keyword>
<dbReference type="InterPro" id="IPR000873">
    <property type="entry name" value="AMP-dep_synth/lig_dom"/>
</dbReference>
<evidence type="ECO:0000313" key="10">
    <source>
        <dbReference type="EMBL" id="OXA58894.1"/>
    </source>
</evidence>
<dbReference type="EC" id="6.2.1.3" evidence="6"/>
<dbReference type="Pfam" id="PF00501">
    <property type="entry name" value="AMP-binding"/>
    <property type="match status" value="1"/>
</dbReference>
<evidence type="ECO:0000256" key="4">
    <source>
        <dbReference type="ARBA" id="ARBA00022832"/>
    </source>
</evidence>
<keyword evidence="11" id="KW-1185">Reference proteome</keyword>
<dbReference type="Proteomes" id="UP000198287">
    <property type="component" value="Unassembled WGS sequence"/>
</dbReference>
<dbReference type="GO" id="GO:0090433">
    <property type="term" value="F:palmitoyl-CoA ligase activity"/>
    <property type="evidence" value="ECO:0007669"/>
    <property type="project" value="TreeGrafter"/>
</dbReference>
<dbReference type="Gene3D" id="3.40.50.12780">
    <property type="entry name" value="N-terminal domain of ligase-like"/>
    <property type="match status" value="1"/>
</dbReference>
<organism evidence="10 11">
    <name type="scientific">Folsomia candida</name>
    <name type="common">Springtail</name>
    <dbReference type="NCBI Taxonomy" id="158441"/>
    <lineage>
        <taxon>Eukaryota</taxon>
        <taxon>Metazoa</taxon>
        <taxon>Ecdysozoa</taxon>
        <taxon>Arthropoda</taxon>
        <taxon>Hexapoda</taxon>
        <taxon>Collembola</taxon>
        <taxon>Entomobryomorpha</taxon>
        <taxon>Isotomoidea</taxon>
        <taxon>Isotomidae</taxon>
        <taxon>Proisotominae</taxon>
        <taxon>Folsomia</taxon>
    </lineage>
</organism>
<keyword evidence="4" id="KW-0443">Lipid metabolism</keyword>
<comment type="catalytic activity">
    <reaction evidence="7">
        <text>a long-chain fatty acid + ATP + CoA = a long-chain fatty acyl-CoA + AMP + diphosphate</text>
        <dbReference type="Rhea" id="RHEA:15421"/>
        <dbReference type="ChEBI" id="CHEBI:30616"/>
        <dbReference type="ChEBI" id="CHEBI:33019"/>
        <dbReference type="ChEBI" id="CHEBI:57287"/>
        <dbReference type="ChEBI" id="CHEBI:57560"/>
        <dbReference type="ChEBI" id="CHEBI:83139"/>
        <dbReference type="ChEBI" id="CHEBI:456215"/>
        <dbReference type="EC" id="6.2.1.3"/>
    </reaction>
</comment>
<evidence type="ECO:0000256" key="8">
    <source>
        <dbReference type="SAM" id="MobiDB-lite"/>
    </source>
</evidence>
<keyword evidence="3" id="KW-0547">Nucleotide-binding</keyword>
<proteinExistence type="inferred from homology"/>
<dbReference type="OMA" id="CAELVCI"/>
<evidence type="ECO:0000256" key="6">
    <source>
        <dbReference type="ARBA" id="ARBA00026121"/>
    </source>
</evidence>
<evidence type="ECO:0000256" key="3">
    <source>
        <dbReference type="ARBA" id="ARBA00022741"/>
    </source>
</evidence>
<feature type="region of interest" description="Disordered" evidence="8">
    <location>
        <begin position="1"/>
        <end position="38"/>
    </location>
</feature>
<feature type="compositionally biased region" description="Low complexity" evidence="8">
    <location>
        <begin position="16"/>
        <end position="29"/>
    </location>
</feature>
<dbReference type="GO" id="GO:0005524">
    <property type="term" value="F:ATP binding"/>
    <property type="evidence" value="ECO:0007669"/>
    <property type="project" value="UniProtKB-KW"/>
</dbReference>
<sequence length="777" mass="86095">MAKRVENGGSGGVLKSNGSRNNNNSAVSAAGGGRSGSNSGSLVDLVRHYLFLFDGDEAELGTPVRLLLPDKKLGFGGTLVVALLKAISLAYDVVTWFGYYWFQKKSPREKAEVVSRGEGSCTWRSDREVRDIHVELEKGKIDTMHKVYTHAIRKNGLKRCLGTRELFKEEDEIQENGKVFKKYEMGEYHWKSYAEVDRLSACFAAGLTTLNLQRKEKICIFAETRAEWLIAAVGAFKHTFTIVTLYATLGEDAVVHGLNETESTVVLTSDELMPKFKSILKQTPHVKHLIYMEHPLKKLDTSGYLDSVSIHSFCDVIERGSKLSIRLEAPEPDDVAIIMYTSGSTGVPKGVLQSHKNVATAMLGLTDGLGPVYSDDIYVAYLPLAHVLELTCESICFLQGIPIGYSSPLTLTNNSSKIKAGSKGDAVVLEPTIMVAVPFALDRIYKMVQEQVNQGGFIKQALFYFAYDYKLWWYYKGYNTPLVDAIVMKKPKMAVGGKVRIMISGGAPLATDTHEFIRNCLCLPVVQGYGLTETCATATCSTPGDMSVGRVGPPLRCNDLRLVDWDEGNYTVNDVPLPRGELVIGGDNVAMGYFKLPEATAQDFFVADGRRWFRTGDIAVADPDGCFRIIDRKKDLVKLQMGEYLSMGKIESILKTCKYIENVCIYGDAFKNVCVALVVPAQKHLELLSSSIGKPNLSLEEMCSDPQVEAAFLKEIQSFSTAAKLHRFEIPAALKLCSELWTPDNNLVTAAFKLRRRNVQEWYQGDLDRMYAKLSSS</sequence>
<dbReference type="PANTHER" id="PTHR43272:SF83">
    <property type="entry name" value="ACYL-COA SYNTHETASE LONG-CHAIN, ISOFORM J"/>
    <property type="match status" value="1"/>
</dbReference>
<feature type="domain" description="AMP-dependent synthetase/ligase" evidence="9">
    <location>
        <begin position="183"/>
        <end position="594"/>
    </location>
</feature>
<dbReference type="EMBL" id="LNIX01000002">
    <property type="protein sequence ID" value="OXA58894.1"/>
    <property type="molecule type" value="Genomic_DNA"/>
</dbReference>
<evidence type="ECO:0000256" key="5">
    <source>
        <dbReference type="ARBA" id="ARBA00022840"/>
    </source>
</evidence>
<evidence type="ECO:0000313" key="11">
    <source>
        <dbReference type="Proteomes" id="UP000198287"/>
    </source>
</evidence>
<keyword evidence="4" id="KW-0276">Fatty acid metabolism</keyword>
<reference evidence="10 11" key="1">
    <citation type="submission" date="2015-12" db="EMBL/GenBank/DDBJ databases">
        <title>The genome of Folsomia candida.</title>
        <authorList>
            <person name="Faddeeva A."/>
            <person name="Derks M.F."/>
            <person name="Anvar Y."/>
            <person name="Smit S."/>
            <person name="Van Straalen N."/>
            <person name="Roelofs D."/>
        </authorList>
    </citation>
    <scope>NUCLEOTIDE SEQUENCE [LARGE SCALE GENOMIC DNA]</scope>
    <source>
        <strain evidence="10 11">VU population</strain>
        <tissue evidence="10">Whole body</tissue>
    </source>
</reference>
<evidence type="ECO:0000256" key="2">
    <source>
        <dbReference type="ARBA" id="ARBA00022598"/>
    </source>
</evidence>
<comment type="caution">
    <text evidence="10">The sequence shown here is derived from an EMBL/GenBank/DDBJ whole genome shotgun (WGS) entry which is preliminary data.</text>
</comment>
<evidence type="ECO:0000259" key="9">
    <source>
        <dbReference type="Pfam" id="PF00501"/>
    </source>
</evidence>
<name>A0A226EPC8_FOLCA</name>
<evidence type="ECO:0000256" key="1">
    <source>
        <dbReference type="ARBA" id="ARBA00006432"/>
    </source>
</evidence>
<dbReference type="GO" id="GO:0005811">
    <property type="term" value="C:lipid droplet"/>
    <property type="evidence" value="ECO:0007669"/>
    <property type="project" value="TreeGrafter"/>
</dbReference>
<dbReference type="GO" id="GO:0035336">
    <property type="term" value="P:long-chain fatty-acyl-CoA metabolic process"/>
    <property type="evidence" value="ECO:0007669"/>
    <property type="project" value="TreeGrafter"/>
</dbReference>
<accession>A0A226EPC8</accession>
<protein>
    <recommendedName>
        <fullName evidence="6">long-chain-fatty-acid--CoA ligase</fullName>
        <ecNumber evidence="6">6.2.1.3</ecNumber>
    </recommendedName>
</protein>
<dbReference type="SUPFAM" id="SSF56801">
    <property type="entry name" value="Acetyl-CoA synthetase-like"/>
    <property type="match status" value="1"/>
</dbReference>
<dbReference type="InterPro" id="IPR020845">
    <property type="entry name" value="AMP-binding_CS"/>
</dbReference>
<dbReference type="GO" id="GO:0005783">
    <property type="term" value="C:endoplasmic reticulum"/>
    <property type="evidence" value="ECO:0007669"/>
    <property type="project" value="TreeGrafter"/>
</dbReference>
<dbReference type="GO" id="GO:0030182">
    <property type="term" value="P:neuron differentiation"/>
    <property type="evidence" value="ECO:0007669"/>
    <property type="project" value="TreeGrafter"/>
</dbReference>
<gene>
    <name evidence="10" type="ORF">Fcan01_04976</name>
</gene>
<dbReference type="OrthoDB" id="1700726at2759"/>
<comment type="similarity">
    <text evidence="1">Belongs to the ATP-dependent AMP-binding enzyme family.</text>
</comment>